<comment type="caution">
    <text evidence="6">The sequence shown here is derived from an EMBL/GenBank/DDBJ whole genome shotgun (WGS) entry which is preliminary data.</text>
</comment>
<evidence type="ECO:0000256" key="5">
    <source>
        <dbReference type="SAM" id="MobiDB-lite"/>
    </source>
</evidence>
<dbReference type="InterPro" id="IPR009053">
    <property type="entry name" value="Prefoldin"/>
</dbReference>
<evidence type="ECO:0000313" key="7">
    <source>
        <dbReference type="Proteomes" id="UP000318571"/>
    </source>
</evidence>
<dbReference type="CDD" id="cd23163">
    <property type="entry name" value="Prefoldin_2"/>
    <property type="match status" value="1"/>
</dbReference>
<dbReference type="STRING" id="6832.A0A553PMN1"/>
<dbReference type="InterPro" id="IPR002777">
    <property type="entry name" value="PFD_beta-like"/>
</dbReference>
<keyword evidence="7" id="KW-1185">Reference proteome</keyword>
<dbReference type="Proteomes" id="UP000318571">
    <property type="component" value="Chromosome 11"/>
</dbReference>
<dbReference type="GO" id="GO:0016272">
    <property type="term" value="C:prefoldin complex"/>
    <property type="evidence" value="ECO:0007669"/>
    <property type="project" value="InterPro"/>
</dbReference>
<evidence type="ECO:0000313" key="6">
    <source>
        <dbReference type="EMBL" id="TRY78933.1"/>
    </source>
</evidence>
<dbReference type="Gene3D" id="1.10.287.370">
    <property type="match status" value="1"/>
</dbReference>
<dbReference type="AlphaFoldDB" id="A0A553PMN1"/>
<comment type="function">
    <text evidence="4">Binds specifically to cytosolic chaperonin (c-CPN) and transfers target proteins to it. Binds to nascent polypeptide chain and promotes folding in an environment in which there are many competing pathways for nonnative proteins.</text>
</comment>
<evidence type="ECO:0008006" key="8">
    <source>
        <dbReference type="Google" id="ProtNLM"/>
    </source>
</evidence>
<dbReference type="InterPro" id="IPR027235">
    <property type="entry name" value="PFD2"/>
</dbReference>
<accession>A0A553PMN1</accession>
<sequence>MSMASTSAMSKKSQEEIIAQFNKMRNEQRTLASKLSELQMDLNEHKLVLETLDKVSADRRCFRLIGGVLVERNVGQVAPALLNNKDKMSKLVETLEKQLTEKGKSINDYMAQNNIQIRGGGGGGPKKEDPASGDNDENKKSSGVLVEGTGTSAS</sequence>
<dbReference type="FunFam" id="1.10.287.370:FF:000002">
    <property type="entry name" value="Prefoldin subunit 2"/>
    <property type="match status" value="1"/>
</dbReference>
<comment type="subunit">
    <text evidence="2">Heterohexamer of two PFD-alpha type and four PFD-beta type subunits.</text>
</comment>
<organism evidence="6 7">
    <name type="scientific">Tigriopus californicus</name>
    <name type="common">Marine copepod</name>
    <dbReference type="NCBI Taxonomy" id="6832"/>
    <lineage>
        <taxon>Eukaryota</taxon>
        <taxon>Metazoa</taxon>
        <taxon>Ecdysozoa</taxon>
        <taxon>Arthropoda</taxon>
        <taxon>Crustacea</taxon>
        <taxon>Multicrustacea</taxon>
        <taxon>Hexanauplia</taxon>
        <taxon>Copepoda</taxon>
        <taxon>Harpacticoida</taxon>
        <taxon>Harpacticidae</taxon>
        <taxon>Tigriopus</taxon>
    </lineage>
</organism>
<protein>
    <recommendedName>
        <fullName evidence="8">Prefoldin subunit 2</fullName>
    </recommendedName>
</protein>
<keyword evidence="3" id="KW-0143">Chaperone</keyword>
<dbReference type="GO" id="GO:0006457">
    <property type="term" value="P:protein folding"/>
    <property type="evidence" value="ECO:0007669"/>
    <property type="project" value="InterPro"/>
</dbReference>
<dbReference type="PANTHER" id="PTHR13303">
    <property type="entry name" value="PREFOLDIN SUBUNIT 2"/>
    <property type="match status" value="1"/>
</dbReference>
<dbReference type="EMBL" id="VCGU01000003">
    <property type="protein sequence ID" value="TRY78933.1"/>
    <property type="molecule type" value="Genomic_DNA"/>
</dbReference>
<name>A0A553PMN1_TIGCA</name>
<feature type="compositionally biased region" description="Basic and acidic residues" evidence="5">
    <location>
        <begin position="125"/>
        <end position="140"/>
    </location>
</feature>
<dbReference type="OrthoDB" id="29646at2759"/>
<dbReference type="GO" id="GO:0051082">
    <property type="term" value="F:unfolded protein binding"/>
    <property type="evidence" value="ECO:0007669"/>
    <property type="project" value="InterPro"/>
</dbReference>
<evidence type="ECO:0000256" key="4">
    <source>
        <dbReference type="ARBA" id="ARBA00024667"/>
    </source>
</evidence>
<reference evidence="6 7" key="1">
    <citation type="journal article" date="2018" name="Nat. Ecol. Evol.">
        <title>Genomic signatures of mitonuclear coevolution across populations of Tigriopus californicus.</title>
        <authorList>
            <person name="Barreto F.S."/>
            <person name="Watson E.T."/>
            <person name="Lima T.G."/>
            <person name="Willett C.S."/>
            <person name="Edmands S."/>
            <person name="Li W."/>
            <person name="Burton R.S."/>
        </authorList>
    </citation>
    <scope>NUCLEOTIDE SEQUENCE [LARGE SCALE GENOMIC DNA]</scope>
    <source>
        <strain evidence="6 7">San Diego</strain>
    </source>
</reference>
<comment type="similarity">
    <text evidence="1">Belongs to the prefoldin subunit beta family.</text>
</comment>
<evidence type="ECO:0000256" key="1">
    <source>
        <dbReference type="ARBA" id="ARBA00008045"/>
    </source>
</evidence>
<evidence type="ECO:0000256" key="3">
    <source>
        <dbReference type="ARBA" id="ARBA00023186"/>
    </source>
</evidence>
<feature type="region of interest" description="Disordered" evidence="5">
    <location>
        <begin position="114"/>
        <end position="154"/>
    </location>
</feature>
<dbReference type="OMA" id="CFKMIGG"/>
<evidence type="ECO:0000256" key="2">
    <source>
        <dbReference type="ARBA" id="ARBA00011695"/>
    </source>
</evidence>
<gene>
    <name evidence="6" type="ORF">TCAL_01725</name>
</gene>
<dbReference type="Pfam" id="PF01920">
    <property type="entry name" value="Prefoldin_2"/>
    <property type="match status" value="1"/>
</dbReference>
<proteinExistence type="inferred from homology"/>
<dbReference type="SUPFAM" id="SSF46579">
    <property type="entry name" value="Prefoldin"/>
    <property type="match status" value="1"/>
</dbReference>